<sequence>MAKAKAKTPAKDGGAAKSAALEEIETRAQAFASAHDVLEACVIQVEAEVREIHARHAAVIREAAEQEAAAKKALTDEIDRNRSLFARPKSRTIYGVKLGLRKGQDTLELGDESALVARIDNQLPDRVDQLVDTKRTIVRSAVKKLEKAVLQRLGVKYVQGADEPFVAIEESDAEKMAQAILDSAAGGGR</sequence>
<dbReference type="EMBL" id="JAGMWN010000004">
    <property type="protein sequence ID" value="MBP5857262.1"/>
    <property type="molecule type" value="Genomic_DNA"/>
</dbReference>
<dbReference type="SUPFAM" id="SSF161266">
    <property type="entry name" value="Gam-like"/>
    <property type="match status" value="1"/>
</dbReference>
<evidence type="ECO:0000313" key="1">
    <source>
        <dbReference type="EMBL" id="MBP5857262.1"/>
    </source>
</evidence>
<name>A0A8J7V2U2_9PROT</name>
<reference evidence="1" key="1">
    <citation type="submission" date="2021-04" db="EMBL/GenBank/DDBJ databases">
        <authorList>
            <person name="Zhang D.-C."/>
        </authorList>
    </citation>
    <scope>NUCLEOTIDE SEQUENCE</scope>
    <source>
        <strain evidence="1">CGMCC 1.15697</strain>
    </source>
</reference>
<organism evidence="1 2">
    <name type="scientific">Marivibrio halodurans</name>
    <dbReference type="NCBI Taxonomy" id="2039722"/>
    <lineage>
        <taxon>Bacteria</taxon>
        <taxon>Pseudomonadati</taxon>
        <taxon>Pseudomonadota</taxon>
        <taxon>Alphaproteobacteria</taxon>
        <taxon>Rhodospirillales</taxon>
        <taxon>Rhodospirillaceae</taxon>
        <taxon>Marivibrio</taxon>
    </lineage>
</organism>
<gene>
    <name evidence="1" type="ORF">KAJ83_09600</name>
</gene>
<comment type="caution">
    <text evidence="1">The sequence shown here is derived from an EMBL/GenBank/DDBJ whole genome shotgun (WGS) entry which is preliminary data.</text>
</comment>
<keyword evidence="2" id="KW-1185">Reference proteome</keyword>
<proteinExistence type="predicted"/>
<dbReference type="AlphaFoldDB" id="A0A8J7V2U2"/>
<protein>
    <submittedName>
        <fullName evidence="1">Uncharacterized protein</fullName>
    </submittedName>
</protein>
<dbReference type="RefSeq" id="WP_210681852.1">
    <property type="nucleotide sequence ID" value="NZ_JAGMWN010000004.1"/>
</dbReference>
<dbReference type="Proteomes" id="UP000672602">
    <property type="component" value="Unassembled WGS sequence"/>
</dbReference>
<evidence type="ECO:0000313" key="2">
    <source>
        <dbReference type="Proteomes" id="UP000672602"/>
    </source>
</evidence>
<accession>A0A8J7V2U2</accession>